<dbReference type="Pfam" id="PF20237">
    <property type="entry name" value="DUF6594"/>
    <property type="match status" value="1"/>
</dbReference>
<keyword evidence="2" id="KW-0812">Transmembrane</keyword>
<dbReference type="GeneID" id="70217693"/>
<dbReference type="RefSeq" id="XP_046049346.1">
    <property type="nucleotide sequence ID" value="XM_046187739.1"/>
</dbReference>
<feature type="transmembrane region" description="Helical" evidence="2">
    <location>
        <begin position="447"/>
        <end position="467"/>
    </location>
</feature>
<feature type="region of interest" description="Disordered" evidence="1">
    <location>
        <begin position="1"/>
        <end position="150"/>
    </location>
</feature>
<evidence type="ECO:0000313" key="5">
    <source>
        <dbReference type="Proteomes" id="UP000720189"/>
    </source>
</evidence>
<dbReference type="InterPro" id="IPR046529">
    <property type="entry name" value="DUF6594"/>
</dbReference>
<feature type="domain" description="DUF6594" evidence="3">
    <location>
        <begin position="256"/>
        <end position="469"/>
    </location>
</feature>
<name>A0A9P9H570_FUSRE</name>
<evidence type="ECO:0000313" key="4">
    <source>
        <dbReference type="EMBL" id="KAH7250027.1"/>
    </source>
</evidence>
<reference evidence="4" key="1">
    <citation type="journal article" date="2021" name="Nat. Commun.">
        <title>Genetic determinants of endophytism in the Arabidopsis root mycobiome.</title>
        <authorList>
            <person name="Mesny F."/>
            <person name="Miyauchi S."/>
            <person name="Thiergart T."/>
            <person name="Pickel B."/>
            <person name="Atanasova L."/>
            <person name="Karlsson M."/>
            <person name="Huettel B."/>
            <person name="Barry K.W."/>
            <person name="Haridas S."/>
            <person name="Chen C."/>
            <person name="Bauer D."/>
            <person name="Andreopoulos W."/>
            <person name="Pangilinan J."/>
            <person name="LaButti K."/>
            <person name="Riley R."/>
            <person name="Lipzen A."/>
            <person name="Clum A."/>
            <person name="Drula E."/>
            <person name="Henrissat B."/>
            <person name="Kohler A."/>
            <person name="Grigoriev I.V."/>
            <person name="Martin F.M."/>
            <person name="Hacquard S."/>
        </authorList>
    </citation>
    <scope>NUCLEOTIDE SEQUENCE</scope>
    <source>
        <strain evidence="4">MPI-CAGE-AT-0023</strain>
    </source>
</reference>
<comment type="caution">
    <text evidence="4">The sequence shown here is derived from an EMBL/GenBank/DDBJ whole genome shotgun (WGS) entry which is preliminary data.</text>
</comment>
<accession>A0A9P9H570</accession>
<organism evidence="4 5">
    <name type="scientific">Fusarium redolens</name>
    <dbReference type="NCBI Taxonomy" id="48865"/>
    <lineage>
        <taxon>Eukaryota</taxon>
        <taxon>Fungi</taxon>
        <taxon>Dikarya</taxon>
        <taxon>Ascomycota</taxon>
        <taxon>Pezizomycotina</taxon>
        <taxon>Sordariomycetes</taxon>
        <taxon>Hypocreomycetidae</taxon>
        <taxon>Hypocreales</taxon>
        <taxon>Nectriaceae</taxon>
        <taxon>Fusarium</taxon>
        <taxon>Fusarium redolens species complex</taxon>
    </lineage>
</organism>
<feature type="transmembrane region" description="Helical" evidence="2">
    <location>
        <begin position="422"/>
        <end position="441"/>
    </location>
</feature>
<dbReference type="PANTHER" id="PTHR34502:SF6">
    <property type="entry name" value="DUF6594 DOMAIN-CONTAINING PROTEIN"/>
    <property type="match status" value="1"/>
</dbReference>
<feature type="compositionally biased region" description="Low complexity" evidence="1">
    <location>
        <begin position="125"/>
        <end position="136"/>
    </location>
</feature>
<protein>
    <recommendedName>
        <fullName evidence="3">DUF6594 domain-containing protein</fullName>
    </recommendedName>
</protein>
<sequence length="476" mass="52806">MNDRAQTRPRPSWSSSEGAPIRKVVSQQSTVEDYEEKTSQSPSEGATHYPTPPSSSSKMEYTPSNGQRTVSGSAVTQLTPSDDTAVTKPSGNRSRMPRESRNMRNKGAHRPASISSSGPDPHSVPPEAFASSPESSYFKNPPSGRQAAPSAYAPTTVAVANYPQSPISPMSYAGWGPNHTPAGYPPSQDPFSPQQSGFPLVEQPYHPGFTYVNQKASALEPAFVNQNPSYDTPYPETQDEMAANNEELPIEALDGYASIAARISGQVEPQLKPIYRRFDWLLHRNLLCYQDQLGMLEEELLRMDSITTRLGGHMPISAREERRFGRQIHQDRFHLMDTIDNILRKYRIAMSTLEEMQKRPSPTNDEIQAYRTYLNHRQILIDEETQFLGASDLVALSNGTATNVPRVNQAPPAAPLVPLRTLINGFSMSFLCLGVLMMVLPDLITRLVMLVCYGVLVTTILSTTGHLRRLRQLFEG</sequence>
<dbReference type="AlphaFoldDB" id="A0A9P9H570"/>
<evidence type="ECO:0000256" key="2">
    <source>
        <dbReference type="SAM" id="Phobius"/>
    </source>
</evidence>
<evidence type="ECO:0000256" key="1">
    <source>
        <dbReference type="SAM" id="MobiDB-lite"/>
    </source>
</evidence>
<keyword evidence="2" id="KW-1133">Transmembrane helix</keyword>
<proteinExistence type="predicted"/>
<dbReference type="EMBL" id="JAGMUX010000008">
    <property type="protein sequence ID" value="KAH7250027.1"/>
    <property type="molecule type" value="Genomic_DNA"/>
</dbReference>
<dbReference type="PANTHER" id="PTHR34502">
    <property type="entry name" value="DUF6594 DOMAIN-CONTAINING PROTEIN-RELATED"/>
    <property type="match status" value="1"/>
</dbReference>
<feature type="compositionally biased region" description="Polar residues" evidence="1">
    <location>
        <begin position="54"/>
        <end position="93"/>
    </location>
</feature>
<gene>
    <name evidence="4" type="ORF">BKA55DRAFT_511741</name>
</gene>
<keyword evidence="2" id="KW-0472">Membrane</keyword>
<evidence type="ECO:0000259" key="3">
    <source>
        <dbReference type="Pfam" id="PF20237"/>
    </source>
</evidence>
<dbReference type="OrthoDB" id="5416037at2759"/>
<dbReference type="Proteomes" id="UP000720189">
    <property type="component" value="Unassembled WGS sequence"/>
</dbReference>
<keyword evidence="5" id="KW-1185">Reference proteome</keyword>